<feature type="signal peptide" evidence="4">
    <location>
        <begin position="1"/>
        <end position="28"/>
    </location>
</feature>
<dbReference type="InterPro" id="IPR050504">
    <property type="entry name" value="IgSF_BTN/MOG"/>
</dbReference>
<evidence type="ECO:0000313" key="6">
    <source>
        <dbReference type="Proteomes" id="UP000005225"/>
    </source>
</evidence>
<accession>H0Y1A4</accession>
<evidence type="ECO:0000256" key="1">
    <source>
        <dbReference type="ARBA" id="ARBA00004370"/>
    </source>
</evidence>
<dbReference type="GO" id="GO:0009897">
    <property type="term" value="C:external side of plasma membrane"/>
    <property type="evidence" value="ECO:0007669"/>
    <property type="project" value="TreeGrafter"/>
</dbReference>
<name>H0Y1A4_OTOGA</name>
<reference evidence="5" key="3">
    <citation type="submission" date="2025-09" db="UniProtKB">
        <authorList>
            <consortium name="Ensembl"/>
        </authorList>
    </citation>
    <scope>IDENTIFICATION</scope>
</reference>
<dbReference type="AlphaFoldDB" id="H0Y1A4"/>
<dbReference type="GO" id="GO:0001817">
    <property type="term" value="P:regulation of cytokine production"/>
    <property type="evidence" value="ECO:0007669"/>
    <property type="project" value="TreeGrafter"/>
</dbReference>
<dbReference type="Ensembl" id="ENSOGAT00000026195.1">
    <property type="protein sequence ID" value="ENSOGAP00000022147.1"/>
    <property type="gene ID" value="ENSOGAG00000032906.1"/>
</dbReference>
<keyword evidence="4" id="KW-0732">Signal</keyword>
<dbReference type="GO" id="GO:0005102">
    <property type="term" value="F:signaling receptor binding"/>
    <property type="evidence" value="ECO:0007669"/>
    <property type="project" value="TreeGrafter"/>
</dbReference>
<dbReference type="EMBL" id="AAQR03026375">
    <property type="status" value="NOT_ANNOTATED_CDS"/>
    <property type="molecule type" value="Genomic_DNA"/>
</dbReference>
<keyword evidence="3" id="KW-0393">Immunoglobulin domain</keyword>
<dbReference type="Gene3D" id="2.60.40.10">
    <property type="entry name" value="Immunoglobulins"/>
    <property type="match status" value="1"/>
</dbReference>
<protein>
    <submittedName>
        <fullName evidence="5">CD276 molecule</fullName>
    </submittedName>
</protein>
<evidence type="ECO:0000256" key="2">
    <source>
        <dbReference type="ARBA" id="ARBA00023136"/>
    </source>
</evidence>
<keyword evidence="2" id="KW-0472">Membrane</keyword>
<evidence type="ECO:0000256" key="4">
    <source>
        <dbReference type="SAM" id="SignalP"/>
    </source>
</evidence>
<evidence type="ECO:0000313" key="5">
    <source>
        <dbReference type="Ensembl" id="ENSOGAP00000022147.1"/>
    </source>
</evidence>
<dbReference type="EMBL" id="AAQR03026374">
    <property type="status" value="NOT_ANNOTATED_CDS"/>
    <property type="molecule type" value="Genomic_DNA"/>
</dbReference>
<dbReference type="Proteomes" id="UP000005225">
    <property type="component" value="Unassembled WGS sequence"/>
</dbReference>
<evidence type="ECO:0000256" key="3">
    <source>
        <dbReference type="ARBA" id="ARBA00023319"/>
    </source>
</evidence>
<comment type="subcellular location">
    <subcellularLocation>
        <location evidence="1">Membrane</location>
    </subcellularLocation>
</comment>
<sequence>MLRGGGRPGTGVHVGAVLGALWFCLTGAMEVQVPEDPVVALVGTDTTLRCSFSPEPDFSLAQLNLIWQLTDTKQLVHSFTEGRDQGSAYANRTALFPDLLERAYEYVFPPRGPVGDCRTVHLPCGTAGGPGLCVLAKDQTEL</sequence>
<dbReference type="GeneTree" id="ENSGT00940000154641"/>
<dbReference type="HOGENOM" id="CLU_154951_0_0_1"/>
<keyword evidence="6" id="KW-1185">Reference proteome</keyword>
<dbReference type="GO" id="GO:0050852">
    <property type="term" value="P:T cell receptor signaling pathway"/>
    <property type="evidence" value="ECO:0007669"/>
    <property type="project" value="TreeGrafter"/>
</dbReference>
<dbReference type="PANTHER" id="PTHR24100:SF155">
    <property type="entry name" value="CD276 ANTIGEN"/>
    <property type="match status" value="1"/>
</dbReference>
<dbReference type="PANTHER" id="PTHR24100">
    <property type="entry name" value="BUTYROPHILIN"/>
    <property type="match status" value="1"/>
</dbReference>
<feature type="chain" id="PRO_5003545776" evidence="4">
    <location>
        <begin position="29"/>
        <end position="142"/>
    </location>
</feature>
<reference evidence="5" key="2">
    <citation type="submission" date="2025-08" db="UniProtKB">
        <authorList>
            <consortium name="Ensembl"/>
        </authorList>
    </citation>
    <scope>IDENTIFICATION</scope>
</reference>
<dbReference type="InterPro" id="IPR013783">
    <property type="entry name" value="Ig-like_fold"/>
</dbReference>
<organism evidence="5 6">
    <name type="scientific">Otolemur garnettii</name>
    <name type="common">Small-eared galago</name>
    <name type="synonym">Garnett's greater bushbaby</name>
    <dbReference type="NCBI Taxonomy" id="30611"/>
    <lineage>
        <taxon>Eukaryota</taxon>
        <taxon>Metazoa</taxon>
        <taxon>Chordata</taxon>
        <taxon>Craniata</taxon>
        <taxon>Vertebrata</taxon>
        <taxon>Euteleostomi</taxon>
        <taxon>Mammalia</taxon>
        <taxon>Eutheria</taxon>
        <taxon>Euarchontoglires</taxon>
        <taxon>Primates</taxon>
        <taxon>Strepsirrhini</taxon>
        <taxon>Lorisiformes</taxon>
        <taxon>Galagidae</taxon>
        <taxon>Otolemur</taxon>
    </lineage>
</organism>
<proteinExistence type="predicted"/>
<reference evidence="6" key="1">
    <citation type="submission" date="2011-03" db="EMBL/GenBank/DDBJ databases">
        <title>Version 3 of the genome sequence of Otolemur garnettii (Bushbaby).</title>
        <authorList>
            <consortium name="The Broad Institute Genome Sequencing Platform"/>
            <person name="Di Palma F."/>
            <person name="Johnson J."/>
            <person name="Lander E.S."/>
            <person name="Lindblad-Toh K."/>
            <person name="Jaffe D.B."/>
            <person name="Gnerre S."/>
            <person name="MacCallum I."/>
            <person name="Przybylski D."/>
            <person name="Ribeiro F.J."/>
            <person name="Burton J.N."/>
            <person name="Walker B.J."/>
            <person name="Sharpe T."/>
            <person name="Hall G."/>
        </authorList>
    </citation>
    <scope>NUCLEOTIDE SEQUENCE [LARGE SCALE GENOMIC DNA]</scope>
</reference>